<dbReference type="AlphaFoldDB" id="A0A1R1LFJ9"/>
<dbReference type="Pfam" id="PF03136">
    <property type="entry name" value="Pup_ligase"/>
    <property type="match status" value="1"/>
</dbReference>
<dbReference type="GO" id="GO:0019941">
    <property type="term" value="P:modification-dependent protein catabolic process"/>
    <property type="evidence" value="ECO:0007669"/>
    <property type="project" value="InterPro"/>
</dbReference>
<dbReference type="GO" id="GO:0010498">
    <property type="term" value="P:proteasomal protein catabolic process"/>
    <property type="evidence" value="ECO:0007669"/>
    <property type="project" value="InterPro"/>
</dbReference>
<dbReference type="GO" id="GO:0005524">
    <property type="term" value="F:ATP binding"/>
    <property type="evidence" value="ECO:0007669"/>
    <property type="project" value="TreeGrafter"/>
</dbReference>
<dbReference type="PANTHER" id="PTHR42307:SF2">
    <property type="entry name" value="PUP DEAMIDASE_DEPUPYLASE"/>
    <property type="match status" value="1"/>
</dbReference>
<dbReference type="InterPro" id="IPR004347">
    <property type="entry name" value="Pup_ligase/deamidase"/>
</dbReference>
<gene>
    <name evidence="3" type="ORF">BKD30_04815</name>
</gene>
<protein>
    <submittedName>
        <fullName evidence="3">Proteasome accessory factor PafA2</fullName>
    </submittedName>
</protein>
<dbReference type="GO" id="GO:0008233">
    <property type="term" value="F:peptidase activity"/>
    <property type="evidence" value="ECO:0007669"/>
    <property type="project" value="InterPro"/>
</dbReference>
<dbReference type="InterPro" id="IPR022366">
    <property type="entry name" value="Pup_deamidase"/>
</dbReference>
<dbReference type="GO" id="GO:0000502">
    <property type="term" value="C:proteasome complex"/>
    <property type="evidence" value="ECO:0007669"/>
    <property type="project" value="UniProtKB-KW"/>
</dbReference>
<sequence length="541" mass="57555">MSVHRIMGSETEFGILAPSAPGADSTVLATRVINAWADLTGLNTREPSSSGGAGWDYSDEAPLADARGWVLARAAADPSQLTDVPDVLTAEQVAAVGLDEVDDDGADPINDGLLMNVVLGNGARLYVDHAHPEYAGPEVTNPLDAVRWDAAGDAVARAAMDRITATGGTPVQLYKNNTDGKAASYGSHENYLMPREVPFGAIVAGLVPFFVSRQVICGAGRVGLGVDGSGPGFQLSARADFFEAEVGLETTVRRPIINTRDEPHAVAERFRRLHVIIGDANLAEISGYLKFGTTALVLAMIEAGTAPAVQVLEPVRALQAISHDPTLCATVALADGRRVTGLDLQRIYLDAARAHCARTGADADAMTADVLDRWTAVIDLLAVDPSSAADQLDWAAKLGLVTAYRDRDGLAWDDPRLALVDLQYSDVRTNRGLYHRLVAGGRMRRLLDDAAVVAAVSDPPEDTRAWFRGQCLQRFAADVAAANWDSVVFDLPGARRLVRIPTKEPHRGTRALTESLFTASSDAADFVRRLGTVPDPGGVAR</sequence>
<evidence type="ECO:0000256" key="2">
    <source>
        <dbReference type="PIRSR" id="PIRSR018077-1"/>
    </source>
</evidence>
<dbReference type="STRING" id="554083.BKD30_04815"/>
<dbReference type="NCBIfam" id="TIGR03688">
    <property type="entry name" value="depupylase_Dop"/>
    <property type="match status" value="1"/>
</dbReference>
<evidence type="ECO:0000313" key="4">
    <source>
        <dbReference type="Proteomes" id="UP000187085"/>
    </source>
</evidence>
<comment type="similarity">
    <text evidence="1">Belongs to the Pup ligase/Pup deamidase family. Pup deamidase subfamily.</text>
</comment>
<keyword evidence="4" id="KW-1185">Reference proteome</keyword>
<keyword evidence="3" id="KW-0647">Proteasome</keyword>
<comment type="caution">
    <text evidence="3">The sequence shown here is derived from an EMBL/GenBank/DDBJ whole genome shotgun (WGS) entry which is preliminary data.</text>
</comment>
<name>A0A1R1LFJ9_9MICC</name>
<organism evidence="3 4">
    <name type="scientific">Tersicoccus phoenicis</name>
    <dbReference type="NCBI Taxonomy" id="554083"/>
    <lineage>
        <taxon>Bacteria</taxon>
        <taxon>Bacillati</taxon>
        <taxon>Actinomycetota</taxon>
        <taxon>Actinomycetes</taxon>
        <taxon>Micrococcales</taxon>
        <taxon>Micrococcaceae</taxon>
        <taxon>Tersicoccus</taxon>
    </lineage>
</organism>
<dbReference type="GO" id="GO:0070490">
    <property type="term" value="P:protein pupylation"/>
    <property type="evidence" value="ECO:0007669"/>
    <property type="project" value="TreeGrafter"/>
</dbReference>
<evidence type="ECO:0000256" key="1">
    <source>
        <dbReference type="ARBA" id="ARBA00009114"/>
    </source>
</evidence>
<proteinExistence type="inferred from homology"/>
<accession>A0A1R1LFJ9</accession>
<reference evidence="3 4" key="1">
    <citation type="submission" date="2016-12" db="EMBL/GenBank/DDBJ databases">
        <title>Draft genome of Tersicoccus phoenicis 1P05MA.</title>
        <authorList>
            <person name="Nakajima Y."/>
            <person name="Yoshizawa S."/>
            <person name="Nakamura K."/>
            <person name="Ogura Y."/>
            <person name="Hayashi T."/>
            <person name="Kogure K."/>
        </authorList>
    </citation>
    <scope>NUCLEOTIDE SEQUENCE [LARGE SCALE GENOMIC DNA]</scope>
    <source>
        <strain evidence="3 4">1p05MA</strain>
    </source>
</reference>
<dbReference type="PANTHER" id="PTHR42307">
    <property type="entry name" value="PUP DEAMIDASE/DEPUPYLASE"/>
    <property type="match status" value="1"/>
</dbReference>
<dbReference type="Proteomes" id="UP000187085">
    <property type="component" value="Unassembled WGS sequence"/>
</dbReference>
<dbReference type="RefSeq" id="WP_076702772.1">
    <property type="nucleotide sequence ID" value="NZ_MRDE01000022.1"/>
</dbReference>
<evidence type="ECO:0000313" key="3">
    <source>
        <dbReference type="EMBL" id="OMH26294.1"/>
    </source>
</evidence>
<dbReference type="GO" id="GO:0016811">
    <property type="term" value="F:hydrolase activity, acting on carbon-nitrogen (but not peptide) bonds, in linear amides"/>
    <property type="evidence" value="ECO:0007669"/>
    <property type="project" value="InterPro"/>
</dbReference>
<dbReference type="PIRSF" id="PIRSF018077">
    <property type="entry name" value="UCP018077"/>
    <property type="match status" value="1"/>
</dbReference>
<dbReference type="EMBL" id="MRDE01000022">
    <property type="protein sequence ID" value="OMH26294.1"/>
    <property type="molecule type" value="Genomic_DNA"/>
</dbReference>
<feature type="active site" description="Proton acceptor" evidence="2">
    <location>
        <position position="128"/>
    </location>
</feature>